<dbReference type="OrthoDB" id="6435871at2759"/>
<dbReference type="Proteomes" id="UP000499080">
    <property type="component" value="Unassembled WGS sequence"/>
</dbReference>
<feature type="domain" description="BTB" evidence="1">
    <location>
        <begin position="347"/>
        <end position="414"/>
    </location>
</feature>
<dbReference type="InterPro" id="IPR008974">
    <property type="entry name" value="TRAF-like"/>
</dbReference>
<reference evidence="3 4" key="1">
    <citation type="journal article" date="2019" name="Sci. Rep.">
        <title>Orb-weaving spider Araneus ventricosus genome elucidates the spidroin gene catalogue.</title>
        <authorList>
            <person name="Kono N."/>
            <person name="Nakamura H."/>
            <person name="Ohtoshi R."/>
            <person name="Moran D.A.P."/>
            <person name="Shinohara A."/>
            <person name="Yoshida Y."/>
            <person name="Fujiwara M."/>
            <person name="Mori M."/>
            <person name="Tomita M."/>
            <person name="Arakawa K."/>
        </authorList>
    </citation>
    <scope>NUCLEOTIDE SEQUENCE [LARGE SCALE GENOMIC DNA]</scope>
</reference>
<dbReference type="Gene3D" id="3.30.710.10">
    <property type="entry name" value="Potassium Channel Kv1.1, Chain A"/>
    <property type="match status" value="1"/>
</dbReference>
<dbReference type="SMART" id="SM00225">
    <property type="entry name" value="BTB"/>
    <property type="match status" value="1"/>
</dbReference>
<sequence>MNNEKKECTITWFIENYSYCWHENGVALISPEFTADCLKDTSWFLRIYPRGCGDGNKSFISLGLHRSTSDDGPEEFPIKYEMSFLSADGSTLRSKEWGATFTRGEGYGPLQIIRMDDILLRKKADYIPQDNLSVRCKLWTGEGDVQQIKQIVARTRIGIEGISFLHVTENFSSLVPNQKKTNQIRSASKKGLVVSSSLYFTDGSCCEGKIMIEITPTAAKQILSKCKLSLIDGSGKEIECGKADNRFDATRKDIQKLPLSLTRQAVLNRKSEYLPDDKLTLLCTCTFSTGVEYEKIESTVNTIPIVASNQINGNGQNKDIFNTTEKLSACSSALDDLKEIYSDQFFTDVELKTKTKSFPAHKILLCARSPVFKAMMTNDMKEKKSNSIQVDDLEDDIVQQLLLFLYSDSLENLQWQSAIKLYYAADKYAVEKLKMICSAFLVDNVTPSFVSELLLLADAHNDSNLKIAVEDFILQHEKQVYGSDEWESLIETNPKLVSKTMLLIHKRKI</sequence>
<dbReference type="AlphaFoldDB" id="A0A4Y2QZ62"/>
<dbReference type="EMBL" id="BGPR01015235">
    <property type="protein sequence ID" value="GBN68516.1"/>
    <property type="molecule type" value="Genomic_DNA"/>
</dbReference>
<dbReference type="Pfam" id="PF00651">
    <property type="entry name" value="BTB"/>
    <property type="match status" value="1"/>
</dbReference>
<gene>
    <name evidence="3" type="primary">spop_125</name>
    <name evidence="3" type="ORF">AVEN_246747_1</name>
</gene>
<evidence type="ECO:0000259" key="2">
    <source>
        <dbReference type="PROSITE" id="PS50144"/>
    </source>
</evidence>
<dbReference type="InterPro" id="IPR000210">
    <property type="entry name" value="BTB/POZ_dom"/>
</dbReference>
<evidence type="ECO:0000313" key="4">
    <source>
        <dbReference type="Proteomes" id="UP000499080"/>
    </source>
</evidence>
<dbReference type="PROSITE" id="PS50097">
    <property type="entry name" value="BTB"/>
    <property type="match status" value="1"/>
</dbReference>
<evidence type="ECO:0000259" key="1">
    <source>
        <dbReference type="PROSITE" id="PS50097"/>
    </source>
</evidence>
<dbReference type="Gene3D" id="1.25.40.420">
    <property type="match status" value="1"/>
</dbReference>
<dbReference type="SUPFAM" id="SSF49599">
    <property type="entry name" value="TRAF domain-like"/>
    <property type="match status" value="1"/>
</dbReference>
<organism evidence="3 4">
    <name type="scientific">Araneus ventricosus</name>
    <name type="common">Orbweaver spider</name>
    <name type="synonym">Epeira ventricosa</name>
    <dbReference type="NCBI Taxonomy" id="182803"/>
    <lineage>
        <taxon>Eukaryota</taxon>
        <taxon>Metazoa</taxon>
        <taxon>Ecdysozoa</taxon>
        <taxon>Arthropoda</taxon>
        <taxon>Chelicerata</taxon>
        <taxon>Arachnida</taxon>
        <taxon>Araneae</taxon>
        <taxon>Araneomorphae</taxon>
        <taxon>Entelegynae</taxon>
        <taxon>Araneoidea</taxon>
        <taxon>Araneidae</taxon>
        <taxon>Araneus</taxon>
    </lineage>
</organism>
<dbReference type="Gene3D" id="2.60.210.10">
    <property type="entry name" value="Apoptosis, Tumor Necrosis Factor Receptor Associated Protein 2, Chain A"/>
    <property type="match status" value="1"/>
</dbReference>
<dbReference type="GO" id="GO:0030163">
    <property type="term" value="P:protein catabolic process"/>
    <property type="evidence" value="ECO:0007669"/>
    <property type="project" value="UniProtKB-ARBA"/>
</dbReference>
<protein>
    <submittedName>
        <fullName evidence="3">Speckle-type POZ protein</fullName>
    </submittedName>
</protein>
<keyword evidence="4" id="KW-1185">Reference proteome</keyword>
<name>A0A4Y2QZ62_ARAVE</name>
<feature type="domain" description="MATH" evidence="2">
    <location>
        <begin position="7"/>
        <end position="138"/>
    </location>
</feature>
<dbReference type="InterPro" id="IPR011333">
    <property type="entry name" value="SKP1/BTB/POZ_sf"/>
</dbReference>
<dbReference type="Pfam" id="PF22486">
    <property type="entry name" value="MATH_2"/>
    <property type="match status" value="1"/>
</dbReference>
<accession>A0A4Y2QZ62</accession>
<proteinExistence type="predicted"/>
<comment type="caution">
    <text evidence="3">The sequence shown here is derived from an EMBL/GenBank/DDBJ whole genome shotgun (WGS) entry which is preliminary data.</text>
</comment>
<dbReference type="PROSITE" id="PS50144">
    <property type="entry name" value="MATH"/>
    <property type="match status" value="1"/>
</dbReference>
<dbReference type="CDD" id="cd18186">
    <property type="entry name" value="BTB_POZ_ZBTB_KLHL-like"/>
    <property type="match status" value="1"/>
</dbReference>
<evidence type="ECO:0000313" key="3">
    <source>
        <dbReference type="EMBL" id="GBN68516.1"/>
    </source>
</evidence>
<dbReference type="SUPFAM" id="SSF54695">
    <property type="entry name" value="POZ domain"/>
    <property type="match status" value="1"/>
</dbReference>
<dbReference type="InterPro" id="IPR002083">
    <property type="entry name" value="MATH/TRAF_dom"/>
</dbReference>
<dbReference type="PANTHER" id="PTHR24413">
    <property type="entry name" value="SPECKLE-TYPE POZ PROTEIN"/>
    <property type="match status" value="1"/>
</dbReference>